<dbReference type="GO" id="GO:0016757">
    <property type="term" value="F:glycosyltransferase activity"/>
    <property type="evidence" value="ECO:0007669"/>
    <property type="project" value="UniProtKB-KW"/>
</dbReference>
<keyword evidence="1" id="KW-0472">Membrane</keyword>
<accession>A0A9X1Z0Q7</accession>
<comment type="caution">
    <text evidence="3">The sequence shown here is derived from an EMBL/GenBank/DDBJ whole genome shotgun (WGS) entry which is preliminary data.</text>
</comment>
<proteinExistence type="predicted"/>
<keyword evidence="1" id="KW-1003">Cell membrane</keyword>
<dbReference type="Pfam" id="PF00535">
    <property type="entry name" value="Glycos_transf_2"/>
    <property type="match status" value="1"/>
</dbReference>
<keyword evidence="3" id="KW-0808">Transferase</keyword>
<dbReference type="InterPro" id="IPR029044">
    <property type="entry name" value="Nucleotide-diphossugar_trans"/>
</dbReference>
<evidence type="ECO:0000259" key="2">
    <source>
        <dbReference type="Pfam" id="PF00535"/>
    </source>
</evidence>
<dbReference type="AlphaFoldDB" id="A0A9X1Z0Q7"/>
<keyword evidence="1" id="KW-0997">Cell inner membrane</keyword>
<organism evidence="3 4">
    <name type="scientific">Pseudomonas morbosilactucae</name>
    <dbReference type="NCBI Taxonomy" id="2938197"/>
    <lineage>
        <taxon>Bacteria</taxon>
        <taxon>Pseudomonadati</taxon>
        <taxon>Pseudomonadota</taxon>
        <taxon>Gammaproteobacteria</taxon>
        <taxon>Pseudomonadales</taxon>
        <taxon>Pseudomonadaceae</taxon>
        <taxon>Pseudomonas</taxon>
    </lineage>
</organism>
<dbReference type="EC" id="2.4.-.-" evidence="3"/>
<evidence type="ECO:0000256" key="1">
    <source>
        <dbReference type="ARBA" id="ARBA00022519"/>
    </source>
</evidence>
<evidence type="ECO:0000313" key="4">
    <source>
        <dbReference type="Proteomes" id="UP001155059"/>
    </source>
</evidence>
<gene>
    <name evidence="3" type="ORF">M1B34_29415</name>
</gene>
<keyword evidence="3" id="KW-0328">Glycosyltransferase</keyword>
<dbReference type="EMBL" id="JALQCW010000090">
    <property type="protein sequence ID" value="MCK9801675.1"/>
    <property type="molecule type" value="Genomic_DNA"/>
</dbReference>
<sequence length="296" mass="34468">MELYSTVEPKILVLMTAYNGRQWIDEQVKSILAQEGVKVTLFISVDLSGDGTSEWVSSLADRELNVFMLPYGKRYGGAGENFFRMIKEVSFEGYDYVAFADQDDIWLSRKLLRAYEVMQIQSVDVVSSDVIAFWPDGKKKVIKKSYPQREYDHFFEAAGPGCTYLFSVSAASAFKSFVEAVGDRLEQVSLHDWLAYAFCRANHFKWYVDHKPLMLYRQHNGNQVGSNTGLYAYLRRFHLIRSRWYRKQVEMISALVSPNFDKKIHSRGFLVRNFMSLRRRPRDQVILLLMILFGFF</sequence>
<reference evidence="3 4" key="1">
    <citation type="journal article" date="2022" name="Int. J. Syst. Evol. Microbiol.">
        <title>Pseudomonas aegrilactucae sp. nov. and Pseudomonas morbosilactucae sp. nov., pathogens causing bacterial rot of lettuce in Japan.</title>
        <authorList>
            <person name="Sawada H."/>
            <person name="Fujikawa T."/>
            <person name="Satou M."/>
        </authorList>
    </citation>
    <scope>NUCLEOTIDE SEQUENCE [LARGE SCALE GENOMIC DNA]</scope>
    <source>
        <strain evidence="3 4">MAFF 302030</strain>
    </source>
</reference>
<protein>
    <submittedName>
        <fullName evidence="3">Glycosyltransferase</fullName>
        <ecNumber evidence="3">2.4.-.-</ecNumber>
    </submittedName>
</protein>
<dbReference type="Gene3D" id="3.90.550.10">
    <property type="entry name" value="Spore Coat Polysaccharide Biosynthesis Protein SpsA, Chain A"/>
    <property type="match status" value="1"/>
</dbReference>
<feature type="domain" description="Glycosyltransferase 2-like" evidence="2">
    <location>
        <begin position="13"/>
        <end position="143"/>
    </location>
</feature>
<dbReference type="RefSeq" id="WP_268266979.1">
    <property type="nucleotide sequence ID" value="NZ_JALQCW010000090.1"/>
</dbReference>
<dbReference type="Proteomes" id="UP001155059">
    <property type="component" value="Unassembled WGS sequence"/>
</dbReference>
<dbReference type="InterPro" id="IPR001173">
    <property type="entry name" value="Glyco_trans_2-like"/>
</dbReference>
<dbReference type="SUPFAM" id="SSF53448">
    <property type="entry name" value="Nucleotide-diphospho-sugar transferases"/>
    <property type="match status" value="1"/>
</dbReference>
<reference evidence="3 4" key="2">
    <citation type="journal article" date="2023" name="Plant Pathol.">
        <title>Dismantling and reorganizing Pseudomonas marginalis sensu#lato.</title>
        <authorList>
            <person name="Sawada H."/>
            <person name="Fujikawa T."/>
            <person name="Satou M."/>
        </authorList>
    </citation>
    <scope>NUCLEOTIDE SEQUENCE [LARGE SCALE GENOMIC DNA]</scope>
    <source>
        <strain evidence="3 4">MAFF 302030</strain>
    </source>
</reference>
<name>A0A9X1Z0Q7_9PSED</name>
<evidence type="ECO:0000313" key="3">
    <source>
        <dbReference type="EMBL" id="MCK9801675.1"/>
    </source>
</evidence>